<evidence type="ECO:0000313" key="1">
    <source>
        <dbReference type="EMBL" id="SFN42307.1"/>
    </source>
</evidence>
<gene>
    <name evidence="1" type="ORF">SAMN05421594_2727</name>
</gene>
<accession>A0A1I4YWH2</accession>
<dbReference type="EMBL" id="FOVD01000003">
    <property type="protein sequence ID" value="SFN42307.1"/>
    <property type="molecule type" value="Genomic_DNA"/>
</dbReference>
<keyword evidence="2" id="KW-1185">Reference proteome</keyword>
<evidence type="ECO:0000313" key="2">
    <source>
        <dbReference type="Proteomes" id="UP000198769"/>
    </source>
</evidence>
<proteinExistence type="predicted"/>
<dbReference type="AlphaFoldDB" id="A0A1I4YWH2"/>
<dbReference type="OrthoDB" id="1488847at2"/>
<evidence type="ECO:0008006" key="3">
    <source>
        <dbReference type="Google" id="ProtNLM"/>
    </source>
</evidence>
<sequence length="478" mass="55977">MRIAQVKVYYEVNFESDLNLDFYFQTSHIYTISKQMYEELHPMVPNKFIDESDYIRNQDVNSYLVIESTCDIKNYDSINEASAILRPQLLVILGILSFFTDEAFLSYEWVNMNSHITHQHIHSPGNQTKFAVGHKNLVRDLKLLLNRINDSKEEQQILIYTLFERFRKALHFEKESIDSGSYTDESILAYVHILEVLSDEYKDSFRTMIEQKNSELRADLINLIANNPDNLPTKKIKNTINLLIGNQVTLRAKILQMLNEFGLQNDKTNDIVVRFIAHRNSIAHGKKSLYQDIVVFPLKPFFSFVQDIYELPETIKLLAAVCMSKYLGLTIWQKEWNFYLNNIEKPTIQSVKEFLESKKYNNLALADFISGKINGITPNTIFYYFINGKVKHKDFEESMSVIKQLTRKTKRICESLFDCCTVLSDSSDLQLAKISKQIVITSFKKSYYPHSNIRDSIKELQYHNIHVIWFEEWLLKGK</sequence>
<protein>
    <recommendedName>
        <fullName evidence="3">Apea-like HEPN domain-containing protein</fullName>
    </recommendedName>
</protein>
<dbReference type="Proteomes" id="UP000198769">
    <property type="component" value="Unassembled WGS sequence"/>
</dbReference>
<dbReference type="RefSeq" id="WP_090024916.1">
    <property type="nucleotide sequence ID" value="NZ_FOVD01000003.1"/>
</dbReference>
<name>A0A1I4YWH2_CHROL</name>
<organism evidence="1 2">
    <name type="scientific">Chryseobacterium oleae</name>
    <dbReference type="NCBI Taxonomy" id="491207"/>
    <lineage>
        <taxon>Bacteria</taxon>
        <taxon>Pseudomonadati</taxon>
        <taxon>Bacteroidota</taxon>
        <taxon>Flavobacteriia</taxon>
        <taxon>Flavobacteriales</taxon>
        <taxon>Weeksellaceae</taxon>
        <taxon>Chryseobacterium group</taxon>
        <taxon>Chryseobacterium</taxon>
    </lineage>
</organism>
<reference evidence="2" key="1">
    <citation type="submission" date="2016-10" db="EMBL/GenBank/DDBJ databases">
        <authorList>
            <person name="Varghese N."/>
            <person name="Submissions S."/>
        </authorList>
    </citation>
    <scope>NUCLEOTIDE SEQUENCE [LARGE SCALE GENOMIC DNA]</scope>
    <source>
        <strain evidence="2">DSM 25575</strain>
    </source>
</reference>